<dbReference type="PANTHER" id="PTHR10466">
    <property type="entry name" value="PHOSPHOMANNOMUTASE"/>
    <property type="match status" value="1"/>
</dbReference>
<dbReference type="EMBL" id="JAWNGG020000108">
    <property type="protein sequence ID" value="KAK9301648.1"/>
    <property type="molecule type" value="Genomic_DNA"/>
</dbReference>
<evidence type="ECO:0000313" key="15">
    <source>
        <dbReference type="Proteomes" id="UP001432146"/>
    </source>
</evidence>
<keyword evidence="15" id="KW-1185">Reference proteome</keyword>
<feature type="binding site" evidence="11">
    <location>
        <position position="178"/>
    </location>
    <ligand>
        <name>alpha-D-mannose 1-phosphate</name>
        <dbReference type="ChEBI" id="CHEBI:58409"/>
    </ligand>
</feature>
<dbReference type="InterPro" id="IPR005002">
    <property type="entry name" value="PMM"/>
</dbReference>
<dbReference type="GO" id="GO:0006487">
    <property type="term" value="P:protein N-linked glycosylation"/>
    <property type="evidence" value="ECO:0007669"/>
    <property type="project" value="TreeGrafter"/>
</dbReference>
<sequence>MTKKMICLFDVDGTLTDPRQPIKPSVEKFLLETVKKQFDLAVVGGSDLNKITEQLGKSVFQKYKYVFAENGLIAFEDGKQLPTETIQSVVGEEALQDFINFCLKYISELRLPFKRGTFIEFRSGMINVSPVGRNCTKDERVQFYEYDLEHQIRQKFIQALKKEFPDLALTYSIGGQISFDVFPNGWNKTYCLRHIRGYDEIHFFGDKTTEGGNDYEIYESDLTVGHRVTCPEDTINQLNILMALIKERREREQLQVPMQCA</sequence>
<dbReference type="PANTHER" id="PTHR10466:SF0">
    <property type="entry name" value="PHOSPHOMANNOMUTASE"/>
    <property type="match status" value="1"/>
</dbReference>
<feature type="binding site" evidence="11">
    <location>
        <position position="133"/>
    </location>
    <ligand>
        <name>alpha-D-mannose 1-phosphate</name>
        <dbReference type="ChEBI" id="CHEBI:58409"/>
    </ligand>
</feature>
<keyword evidence="7 12" id="KW-0479">Metal-binding</keyword>
<dbReference type="NCBIfam" id="TIGR01484">
    <property type="entry name" value="HAD-SF-IIB"/>
    <property type="match status" value="1"/>
</dbReference>
<dbReference type="SFLD" id="SFLDF00445">
    <property type="entry name" value="alpha-phosphomannomutase"/>
    <property type="match status" value="1"/>
</dbReference>
<keyword evidence="9 13" id="KW-0413">Isomerase</keyword>
<comment type="similarity">
    <text evidence="3 13">Belongs to the eukaryotic PMM family.</text>
</comment>
<keyword evidence="8 12" id="KW-0460">Magnesium</keyword>
<feature type="binding site" evidence="11">
    <location>
        <position position="122"/>
    </location>
    <ligand>
        <name>alpha-D-mannose 1-phosphate</name>
        <dbReference type="ChEBI" id="CHEBI:58409"/>
    </ligand>
</feature>
<feature type="binding site" evidence="12">
    <location>
        <position position="218"/>
    </location>
    <ligand>
        <name>Mg(2+)</name>
        <dbReference type="ChEBI" id="CHEBI:18420"/>
        <label>1</label>
    </ligand>
</feature>
<dbReference type="InterPro" id="IPR036412">
    <property type="entry name" value="HAD-like_sf"/>
</dbReference>
<dbReference type="GO" id="GO:0004615">
    <property type="term" value="F:phosphomannomutase activity"/>
    <property type="evidence" value="ECO:0007669"/>
    <property type="project" value="UniProtKB-EC"/>
</dbReference>
<dbReference type="Gene3D" id="3.30.1240.20">
    <property type="match status" value="1"/>
</dbReference>
<proteinExistence type="inferred from homology"/>
<name>A0AAW0ZYD5_9HYME</name>
<comment type="catalytic activity">
    <reaction evidence="13">
        <text>alpha-D-mannose 1-phosphate = D-mannose 6-phosphate</text>
        <dbReference type="Rhea" id="RHEA:11140"/>
        <dbReference type="ChEBI" id="CHEBI:58409"/>
        <dbReference type="ChEBI" id="CHEBI:58735"/>
        <dbReference type="EC" id="5.4.2.8"/>
    </reaction>
</comment>
<evidence type="ECO:0000256" key="10">
    <source>
        <dbReference type="PIRSR" id="PIRSR605002-1"/>
    </source>
</evidence>
<dbReference type="GO" id="GO:0006013">
    <property type="term" value="P:mannose metabolic process"/>
    <property type="evidence" value="ECO:0007669"/>
    <property type="project" value="TreeGrafter"/>
</dbReference>
<accession>A0AAW0ZYD5</accession>
<comment type="subcellular location">
    <subcellularLocation>
        <location evidence="1 13">Cytoplasm</location>
    </subcellularLocation>
</comment>
<evidence type="ECO:0000256" key="4">
    <source>
        <dbReference type="ARBA" id="ARBA00011738"/>
    </source>
</evidence>
<keyword evidence="6 13" id="KW-0963">Cytoplasm</keyword>
<dbReference type="AlphaFoldDB" id="A0AAW0ZYD5"/>
<comment type="pathway">
    <text evidence="2 13">Nucleotide-sugar biosynthesis; GDP-alpha-D-mannose biosynthesis; alpha-D-mannose 1-phosphate from D-fructose 6-phosphate: step 2/2.</text>
</comment>
<feature type="active site" description="Proton donor/acceptor" evidence="10">
    <location>
        <position position="12"/>
    </location>
</feature>
<dbReference type="GO" id="GO:0009298">
    <property type="term" value="P:GDP-mannose biosynthetic process"/>
    <property type="evidence" value="ECO:0007669"/>
    <property type="project" value="InterPro"/>
</dbReference>
<feature type="binding site" evidence="11">
    <location>
        <position position="180"/>
    </location>
    <ligand>
        <name>alpha-D-mannose 1-phosphate</name>
        <dbReference type="ChEBI" id="CHEBI:58409"/>
    </ligand>
</feature>
<comment type="function">
    <text evidence="13">Involved in the synthesis of the GDP-mannose and dolichol-phosphate-mannose required for a number of critical mannosyl transfer reactions.</text>
</comment>
<dbReference type="EC" id="5.4.2.8" evidence="5 13"/>
<dbReference type="InterPro" id="IPR023214">
    <property type="entry name" value="HAD_sf"/>
</dbReference>
<reference evidence="14 15" key="1">
    <citation type="submission" date="2024-05" db="EMBL/GenBank/DDBJ databases">
        <title>The nuclear and mitochondrial genome assemblies of Tetragonisca angustula (Apidae: Meliponini), a tiny yet remarkable pollinator in the Neotropics.</title>
        <authorList>
            <person name="Ferrari R."/>
            <person name="Ricardo P.C."/>
            <person name="Dias F.C."/>
            <person name="Araujo N.S."/>
            <person name="Soares D.O."/>
            <person name="Zhou Q.-S."/>
            <person name="Zhu C.-D."/>
            <person name="Coutinho L."/>
            <person name="Airas M.C."/>
            <person name="Batista T.M."/>
        </authorList>
    </citation>
    <scope>NUCLEOTIDE SEQUENCE [LARGE SCALE GENOMIC DNA]</scope>
    <source>
        <strain evidence="14">ASF017062</strain>
        <tissue evidence="14">Abdomen</tissue>
    </source>
</reference>
<dbReference type="InterPro" id="IPR006379">
    <property type="entry name" value="HAD-SF_hydro_IIB"/>
</dbReference>
<evidence type="ECO:0000256" key="13">
    <source>
        <dbReference type="RuleBase" id="RU361118"/>
    </source>
</evidence>
<evidence type="ECO:0000256" key="11">
    <source>
        <dbReference type="PIRSR" id="PIRSR605002-2"/>
    </source>
</evidence>
<dbReference type="FunFam" id="3.30.1240.20:FF:000001">
    <property type="entry name" value="Phosphomannomutase"/>
    <property type="match status" value="1"/>
</dbReference>
<feature type="binding site" evidence="12">
    <location>
        <position position="12"/>
    </location>
    <ligand>
        <name>Mg(2+)</name>
        <dbReference type="ChEBI" id="CHEBI:18420"/>
        <label>1</label>
    </ligand>
</feature>
<dbReference type="GO" id="GO:0005829">
    <property type="term" value="C:cytosol"/>
    <property type="evidence" value="ECO:0007669"/>
    <property type="project" value="TreeGrafter"/>
</dbReference>
<evidence type="ECO:0000256" key="6">
    <source>
        <dbReference type="ARBA" id="ARBA00022490"/>
    </source>
</evidence>
<comment type="cofactor">
    <cofactor evidence="12">
        <name>Mg(2+)</name>
        <dbReference type="ChEBI" id="CHEBI:18420"/>
    </cofactor>
</comment>
<evidence type="ECO:0000256" key="7">
    <source>
        <dbReference type="ARBA" id="ARBA00022723"/>
    </source>
</evidence>
<dbReference type="SFLD" id="SFLDG01143">
    <property type="entry name" value="C2.B.3:_Phosphomannomutase_Lik"/>
    <property type="match status" value="1"/>
</dbReference>
<dbReference type="SFLD" id="SFLDS00003">
    <property type="entry name" value="Haloacid_Dehalogenase"/>
    <property type="match status" value="1"/>
</dbReference>
<feature type="active site" description="Nucleophile" evidence="10">
    <location>
        <position position="10"/>
    </location>
</feature>
<feature type="binding site" evidence="11">
    <location>
        <position position="19"/>
    </location>
    <ligand>
        <name>alpha-D-mannose 1-phosphate</name>
        <dbReference type="ChEBI" id="CHEBI:58409"/>
    </ligand>
</feature>
<gene>
    <name evidence="14" type="ORF">QLX08_006069</name>
</gene>
<comment type="caution">
    <text evidence="14">The sequence shown here is derived from an EMBL/GenBank/DDBJ whole genome shotgun (WGS) entry which is preliminary data.</text>
</comment>
<dbReference type="Gene3D" id="3.40.50.1000">
    <property type="entry name" value="HAD superfamily/HAD-like"/>
    <property type="match status" value="1"/>
</dbReference>
<dbReference type="Pfam" id="PF03332">
    <property type="entry name" value="PMM"/>
    <property type="match status" value="1"/>
</dbReference>
<evidence type="ECO:0000256" key="9">
    <source>
        <dbReference type="ARBA" id="ARBA00023235"/>
    </source>
</evidence>
<evidence type="ECO:0000256" key="8">
    <source>
        <dbReference type="ARBA" id="ARBA00022842"/>
    </source>
</evidence>
<feature type="binding site" evidence="12">
    <location>
        <position position="10"/>
    </location>
    <ligand>
        <name>Mg(2+)</name>
        <dbReference type="ChEBI" id="CHEBI:18420"/>
        <label>1</label>
    </ligand>
</feature>
<dbReference type="InterPro" id="IPR043169">
    <property type="entry name" value="PMM_cap"/>
</dbReference>
<evidence type="ECO:0000256" key="1">
    <source>
        <dbReference type="ARBA" id="ARBA00004496"/>
    </source>
</evidence>
<protein>
    <recommendedName>
        <fullName evidence="5 13">Phosphomannomutase</fullName>
        <ecNumber evidence="5 13">5.4.2.8</ecNumber>
    </recommendedName>
</protein>
<dbReference type="SFLD" id="SFLDG01140">
    <property type="entry name" value="C2.B:_Phosphomannomutase_and_P"/>
    <property type="match status" value="1"/>
</dbReference>
<dbReference type="CDD" id="cd02585">
    <property type="entry name" value="HAD_PMM"/>
    <property type="match status" value="1"/>
</dbReference>
<dbReference type="GO" id="GO:0046872">
    <property type="term" value="F:metal ion binding"/>
    <property type="evidence" value="ECO:0007669"/>
    <property type="project" value="UniProtKB-KW"/>
</dbReference>
<feature type="binding site" evidence="12">
    <location>
        <position position="206"/>
    </location>
    <ligand>
        <name>Mg(2+)</name>
        <dbReference type="ChEBI" id="CHEBI:18420"/>
        <label>1</label>
    </ligand>
</feature>
<evidence type="ECO:0000256" key="3">
    <source>
        <dbReference type="ARBA" id="ARBA00009736"/>
    </source>
</evidence>
<evidence type="ECO:0000313" key="14">
    <source>
        <dbReference type="EMBL" id="KAK9301648.1"/>
    </source>
</evidence>
<feature type="binding site" evidence="11">
    <location>
        <position position="140"/>
    </location>
    <ligand>
        <name>alpha-D-mannose 1-phosphate</name>
        <dbReference type="ChEBI" id="CHEBI:58409"/>
    </ligand>
</feature>
<comment type="subunit">
    <text evidence="4 13">Homodimer.</text>
</comment>
<evidence type="ECO:0000256" key="2">
    <source>
        <dbReference type="ARBA" id="ARBA00004699"/>
    </source>
</evidence>
<dbReference type="Proteomes" id="UP001432146">
    <property type="component" value="Unassembled WGS sequence"/>
</dbReference>
<feature type="binding site" evidence="12">
    <location>
        <position position="223"/>
    </location>
    <ligand>
        <name>Mg(2+)</name>
        <dbReference type="ChEBI" id="CHEBI:18420"/>
        <label>1</label>
    </ligand>
</feature>
<organism evidence="14 15">
    <name type="scientific">Tetragonisca angustula</name>
    <dbReference type="NCBI Taxonomy" id="166442"/>
    <lineage>
        <taxon>Eukaryota</taxon>
        <taxon>Metazoa</taxon>
        <taxon>Ecdysozoa</taxon>
        <taxon>Arthropoda</taxon>
        <taxon>Hexapoda</taxon>
        <taxon>Insecta</taxon>
        <taxon>Pterygota</taxon>
        <taxon>Neoptera</taxon>
        <taxon>Endopterygota</taxon>
        <taxon>Hymenoptera</taxon>
        <taxon>Apocrita</taxon>
        <taxon>Aculeata</taxon>
        <taxon>Apoidea</taxon>
        <taxon>Anthophila</taxon>
        <taxon>Apidae</taxon>
        <taxon>Tetragonisca</taxon>
    </lineage>
</organism>
<evidence type="ECO:0000256" key="12">
    <source>
        <dbReference type="PIRSR" id="PIRSR605002-3"/>
    </source>
</evidence>
<dbReference type="SUPFAM" id="SSF56784">
    <property type="entry name" value="HAD-like"/>
    <property type="match status" value="1"/>
</dbReference>
<evidence type="ECO:0000256" key="5">
    <source>
        <dbReference type="ARBA" id="ARBA00012730"/>
    </source>
</evidence>